<evidence type="ECO:0000313" key="2">
    <source>
        <dbReference type="EMBL" id="KAE9078933.1"/>
    </source>
</evidence>
<protein>
    <submittedName>
        <fullName evidence="1">Uncharacterized protein</fullName>
    </submittedName>
</protein>
<evidence type="ECO:0000313" key="11">
    <source>
        <dbReference type="Proteomes" id="UP000441208"/>
    </source>
</evidence>
<dbReference type="EMBL" id="QXGB01002263">
    <property type="protein sequence ID" value="KAE9179716.1"/>
    <property type="molecule type" value="Genomic_DNA"/>
</dbReference>
<dbReference type="EMBL" id="QXGA01002296">
    <property type="protein sequence ID" value="KAE9100295.1"/>
    <property type="molecule type" value="Genomic_DNA"/>
</dbReference>
<evidence type="ECO:0000313" key="4">
    <source>
        <dbReference type="EMBL" id="KAE9179716.1"/>
    </source>
</evidence>
<evidence type="ECO:0000313" key="3">
    <source>
        <dbReference type="EMBL" id="KAE9100295.1"/>
    </source>
</evidence>
<evidence type="ECO:0000313" key="6">
    <source>
        <dbReference type="EMBL" id="KAE9292592.1"/>
    </source>
</evidence>
<evidence type="ECO:0000313" key="1">
    <source>
        <dbReference type="EMBL" id="KAE8925454.1"/>
    </source>
</evidence>
<evidence type="ECO:0000313" key="8">
    <source>
        <dbReference type="Proteomes" id="UP000433483"/>
    </source>
</evidence>
<dbReference type="EMBL" id="QXGE01002251">
    <property type="protein sequence ID" value="KAE9283504.1"/>
    <property type="molecule type" value="Genomic_DNA"/>
</dbReference>
<dbReference type="EMBL" id="QXFY01002770">
    <property type="protein sequence ID" value="KAE9292592.1"/>
    <property type="molecule type" value="Genomic_DNA"/>
</dbReference>
<sequence length="80" mass="8531">MLPSISPADLLAAFSLVVFWVAWRARLKFCCPPQEACVSGCARSYSCASSWSYGRLALAALKSPSAQCGKLEAKLHHGAS</sequence>
<dbReference type="Proteomes" id="UP000437068">
    <property type="component" value="Unassembled WGS sequence"/>
</dbReference>
<dbReference type="EMBL" id="QXFZ01002260">
    <property type="protein sequence ID" value="KAE9078933.1"/>
    <property type="molecule type" value="Genomic_DNA"/>
</dbReference>
<dbReference type="EMBL" id="QXGF01002258">
    <property type="protein sequence ID" value="KAE8925454.1"/>
    <property type="molecule type" value="Genomic_DNA"/>
</dbReference>
<evidence type="ECO:0000313" key="9">
    <source>
        <dbReference type="Proteomes" id="UP000437068"/>
    </source>
</evidence>
<accession>A0A6A3DU77</accession>
<reference evidence="7 8" key="1">
    <citation type="submission" date="2018-08" db="EMBL/GenBank/DDBJ databases">
        <title>Genomic investigation of the strawberry pathogen Phytophthora fragariae indicates pathogenicity is determined by transcriptional variation in three key races.</title>
        <authorList>
            <person name="Adams T.M."/>
            <person name="Armitage A.D."/>
            <person name="Sobczyk M.K."/>
            <person name="Bates H.J."/>
            <person name="Dunwell J.M."/>
            <person name="Nellist C.F."/>
            <person name="Harrison R.J."/>
        </authorList>
    </citation>
    <scope>NUCLEOTIDE SEQUENCE [LARGE SCALE GENOMIC DNA]</scope>
    <source>
        <strain evidence="5 9">A4</strain>
        <strain evidence="4 8">NOV-27</strain>
        <strain evidence="3 10">NOV-5</strain>
        <strain evidence="2 11">NOV-71</strain>
        <strain evidence="6 12">NOV-77</strain>
        <strain evidence="1 7">NOV-9</strain>
    </source>
</reference>
<dbReference type="Proteomes" id="UP000441208">
    <property type="component" value="Unassembled WGS sequence"/>
</dbReference>
<dbReference type="Proteomes" id="UP000486351">
    <property type="component" value="Unassembled WGS sequence"/>
</dbReference>
<evidence type="ECO:0000313" key="5">
    <source>
        <dbReference type="EMBL" id="KAE9283504.1"/>
    </source>
</evidence>
<comment type="caution">
    <text evidence="1">The sequence shown here is derived from an EMBL/GenBank/DDBJ whole genome shotgun (WGS) entry which is preliminary data.</text>
</comment>
<evidence type="ECO:0000313" key="7">
    <source>
        <dbReference type="Proteomes" id="UP000429523"/>
    </source>
</evidence>
<gene>
    <name evidence="5" type="ORF">PF001_g22814</name>
    <name evidence="4" type="ORF">PF005_g23584</name>
    <name evidence="3" type="ORF">PF006_g22929</name>
    <name evidence="2" type="ORF">PF007_g23651</name>
    <name evidence="6" type="ORF">PF008_g25020</name>
    <name evidence="1" type="ORF">PF009_g24337</name>
</gene>
<name>A0A6A3DU77_9STRA</name>
<keyword evidence="8" id="KW-1185">Reference proteome</keyword>
<dbReference type="Proteomes" id="UP000429523">
    <property type="component" value="Unassembled WGS sequence"/>
</dbReference>
<dbReference type="Proteomes" id="UP000433483">
    <property type="component" value="Unassembled WGS sequence"/>
</dbReference>
<evidence type="ECO:0000313" key="12">
    <source>
        <dbReference type="Proteomes" id="UP000486351"/>
    </source>
</evidence>
<proteinExistence type="predicted"/>
<dbReference type="Proteomes" id="UP000440732">
    <property type="component" value="Unassembled WGS sequence"/>
</dbReference>
<organism evidence="1 7">
    <name type="scientific">Phytophthora fragariae</name>
    <dbReference type="NCBI Taxonomy" id="53985"/>
    <lineage>
        <taxon>Eukaryota</taxon>
        <taxon>Sar</taxon>
        <taxon>Stramenopiles</taxon>
        <taxon>Oomycota</taxon>
        <taxon>Peronosporomycetes</taxon>
        <taxon>Peronosporales</taxon>
        <taxon>Peronosporaceae</taxon>
        <taxon>Phytophthora</taxon>
    </lineage>
</organism>
<evidence type="ECO:0000313" key="10">
    <source>
        <dbReference type="Proteomes" id="UP000440732"/>
    </source>
</evidence>
<dbReference type="AlphaFoldDB" id="A0A6A3DU77"/>